<dbReference type="EMBL" id="FR719190">
    <property type="protein sequence ID" value="CBX80417.1"/>
    <property type="molecule type" value="Genomic_DNA"/>
</dbReference>
<protein>
    <submittedName>
        <fullName evidence="1">Uncharacterized protein</fullName>
    </submittedName>
</protein>
<name>E5B4L4_ERWAM</name>
<organism evidence="1">
    <name type="scientific">Erwinia amylovora ATCC BAA-2158</name>
    <dbReference type="NCBI Taxonomy" id="889211"/>
    <lineage>
        <taxon>Bacteria</taxon>
        <taxon>Pseudomonadati</taxon>
        <taxon>Pseudomonadota</taxon>
        <taxon>Gammaproteobacteria</taxon>
        <taxon>Enterobacterales</taxon>
        <taxon>Erwiniaceae</taxon>
        <taxon>Erwinia</taxon>
    </lineage>
</organism>
<evidence type="ECO:0000313" key="1">
    <source>
        <dbReference type="EMBL" id="CBX80417.1"/>
    </source>
</evidence>
<sequence>MQHGLWRQQDEQRLVASPWYRGVVAFMLHSRQQPFHALKNRDQAR</sequence>
<accession>E5B4L4</accession>
<dbReference type="AlphaFoldDB" id="E5B4L4"/>
<gene>
    <name evidence="1" type="ORF">EAIL5_1597</name>
</gene>
<proteinExistence type="predicted"/>
<reference evidence="1" key="1">
    <citation type="journal article" date="2011" name="J. Bacteriol.">
        <title>Genome Sequence of an Erwinia amylovora Strain with Pathogenicity Restricted to Rubus Plants.</title>
        <authorList>
            <person name="Powney R."/>
            <person name="Smits T.H."/>
            <person name="Sawbridge T."/>
            <person name="Frey B."/>
            <person name="Blom J."/>
            <person name="Frey J.E."/>
            <person name="Plummer K.M."/>
            <person name="Beer S.V."/>
            <person name="Luck J."/>
            <person name="Duffy B."/>
            <person name="Rodoni B."/>
        </authorList>
    </citation>
    <scope>NUCLEOTIDE SEQUENCE</scope>
    <source>
        <strain evidence="1">ATCC BAA-2158</strain>
    </source>
</reference>